<dbReference type="SMART" id="SM01118">
    <property type="entry name" value="CYTH"/>
    <property type="match status" value="1"/>
</dbReference>
<dbReference type="InterPro" id="IPR023577">
    <property type="entry name" value="CYTH_domain"/>
</dbReference>
<dbReference type="InterPro" id="IPR033469">
    <property type="entry name" value="CYTH-like_dom_sf"/>
</dbReference>
<organism evidence="3 4">
    <name type="scientific">Brumimicrobium oceani</name>
    <dbReference type="NCBI Taxonomy" id="2100725"/>
    <lineage>
        <taxon>Bacteria</taxon>
        <taxon>Pseudomonadati</taxon>
        <taxon>Bacteroidota</taxon>
        <taxon>Flavobacteriia</taxon>
        <taxon>Flavobacteriales</taxon>
        <taxon>Crocinitomicaceae</taxon>
        <taxon>Brumimicrobium</taxon>
    </lineage>
</organism>
<evidence type="ECO:0000259" key="2">
    <source>
        <dbReference type="PROSITE" id="PS51707"/>
    </source>
</evidence>
<proteinExistence type="predicted"/>
<dbReference type="PIRSF" id="PIRSF016487">
    <property type="entry name" value="CYTH_UCP016487"/>
    <property type="match status" value="1"/>
</dbReference>
<dbReference type="AlphaFoldDB" id="A0A2U2XDA7"/>
<feature type="active site" description="Proton acceptor" evidence="1">
    <location>
        <position position="31"/>
    </location>
</feature>
<sequence>MGVEIERKFLVKEELWNKVRPESGTRILQGYILSSPETVVRVRVHGEKGRITIKGKTQGVSRSEFEYAIPKADAEEMLKEFCEAKIIKVRYELKIDRFVWEVDEFESPKKGLILAEIELTNENEEFAHPEWLGKEVSHLPEYYNVNMI</sequence>
<dbReference type="InterPro" id="IPR012042">
    <property type="entry name" value="NeuTTM/CthTTM-like"/>
</dbReference>
<feature type="domain" description="CYTH" evidence="2">
    <location>
        <begin position="2"/>
        <end position="148"/>
    </location>
</feature>
<reference evidence="3 4" key="1">
    <citation type="submission" date="2018-05" db="EMBL/GenBank/DDBJ databases">
        <title>Brumimicrobium oceani sp. nov., isolated from coastal sediment.</title>
        <authorList>
            <person name="Kou Y."/>
        </authorList>
    </citation>
    <scope>NUCLEOTIDE SEQUENCE [LARGE SCALE GENOMIC DNA]</scope>
    <source>
        <strain evidence="3 4">C305</strain>
    </source>
</reference>
<protein>
    <submittedName>
        <fullName evidence="3">Adenylate cyclase</fullName>
    </submittedName>
</protein>
<dbReference type="CDD" id="cd07891">
    <property type="entry name" value="CYTH-like_CthTTM-like_1"/>
    <property type="match status" value="1"/>
</dbReference>
<name>A0A2U2XDA7_9FLAO</name>
<keyword evidence="4" id="KW-1185">Reference proteome</keyword>
<accession>A0A2U2XDA7</accession>
<dbReference type="OrthoDB" id="9805588at2"/>
<dbReference type="PANTHER" id="PTHR40114:SF1">
    <property type="entry name" value="SLR0698 PROTEIN"/>
    <property type="match status" value="1"/>
</dbReference>
<dbReference type="Proteomes" id="UP000245370">
    <property type="component" value="Unassembled WGS sequence"/>
</dbReference>
<evidence type="ECO:0000256" key="1">
    <source>
        <dbReference type="PIRSR" id="PIRSR016487-1"/>
    </source>
</evidence>
<gene>
    <name evidence="3" type="ORF">DIT68_06605</name>
</gene>
<evidence type="ECO:0000313" key="4">
    <source>
        <dbReference type="Proteomes" id="UP000245370"/>
    </source>
</evidence>
<dbReference type="PANTHER" id="PTHR40114">
    <property type="entry name" value="SLR0698 PROTEIN"/>
    <property type="match status" value="1"/>
</dbReference>
<dbReference type="RefSeq" id="WP_109359037.1">
    <property type="nucleotide sequence ID" value="NZ_QFRJ01000004.1"/>
</dbReference>
<dbReference type="PROSITE" id="PS51707">
    <property type="entry name" value="CYTH"/>
    <property type="match status" value="1"/>
</dbReference>
<dbReference type="EMBL" id="QFRJ01000004">
    <property type="protein sequence ID" value="PWH85758.1"/>
    <property type="molecule type" value="Genomic_DNA"/>
</dbReference>
<reference evidence="3 4" key="2">
    <citation type="submission" date="2018-05" db="EMBL/GenBank/DDBJ databases">
        <authorList>
            <person name="Lanie J.A."/>
            <person name="Ng W.-L."/>
            <person name="Kazmierczak K.M."/>
            <person name="Andrzejewski T.M."/>
            <person name="Davidsen T.M."/>
            <person name="Wayne K.J."/>
            <person name="Tettelin H."/>
            <person name="Glass J.I."/>
            <person name="Rusch D."/>
            <person name="Podicherti R."/>
            <person name="Tsui H.-C.T."/>
            <person name="Winkler M.E."/>
        </authorList>
    </citation>
    <scope>NUCLEOTIDE SEQUENCE [LARGE SCALE GENOMIC DNA]</scope>
    <source>
        <strain evidence="3 4">C305</strain>
    </source>
</reference>
<dbReference type="Gene3D" id="2.40.320.10">
    <property type="entry name" value="Hypothetical Protein Pfu-838710-001"/>
    <property type="match status" value="1"/>
</dbReference>
<dbReference type="SUPFAM" id="SSF55154">
    <property type="entry name" value="CYTH-like phosphatases"/>
    <property type="match status" value="1"/>
</dbReference>
<comment type="caution">
    <text evidence="3">The sequence shown here is derived from an EMBL/GenBank/DDBJ whole genome shotgun (WGS) entry which is preliminary data.</text>
</comment>
<dbReference type="Pfam" id="PF01928">
    <property type="entry name" value="CYTH"/>
    <property type="match status" value="1"/>
</dbReference>
<evidence type="ECO:0000313" key="3">
    <source>
        <dbReference type="EMBL" id="PWH85758.1"/>
    </source>
</evidence>